<comment type="caution">
    <text evidence="1">The sequence shown here is derived from an EMBL/GenBank/DDBJ whole genome shotgun (WGS) entry which is preliminary data.</text>
</comment>
<dbReference type="Gene3D" id="3.40.630.30">
    <property type="match status" value="1"/>
</dbReference>
<dbReference type="RefSeq" id="WP_003515965.1">
    <property type="nucleotide sequence ID" value="NZ_CP013828.1"/>
</dbReference>
<evidence type="ECO:0000313" key="2">
    <source>
        <dbReference type="Proteomes" id="UP000223596"/>
    </source>
</evidence>
<proteinExistence type="predicted"/>
<dbReference type="AlphaFoldDB" id="A0AB36TJE3"/>
<reference evidence="1 2" key="1">
    <citation type="submission" date="2017-09" db="EMBL/GenBank/DDBJ databases">
        <title>Evaluation of Pacific Biosciences Sequencing Technology to Finishing C. thermocellum Genome Sequences.</title>
        <authorList>
            <person name="Brown S."/>
        </authorList>
    </citation>
    <scope>NUCLEOTIDE SEQUENCE [LARGE SCALE GENOMIC DNA]</scope>
    <source>
        <strain evidence="1 2">AD2</strain>
    </source>
</reference>
<evidence type="ECO:0008006" key="3">
    <source>
        <dbReference type="Google" id="ProtNLM"/>
    </source>
</evidence>
<gene>
    <name evidence="1" type="ORF">M972_112523</name>
</gene>
<dbReference type="Proteomes" id="UP000223596">
    <property type="component" value="Unassembled WGS sequence"/>
</dbReference>
<protein>
    <recommendedName>
        <fullName evidence="3">N-acetyltransferase domain-containing protein</fullName>
    </recommendedName>
</protein>
<name>A0AB36TJE3_ACETH</name>
<accession>A0AB36TJE3</accession>
<sequence>MDLGRPHSRTELLFFINGEIIIDTISIRRKDAKSIDNDGYSGFGIRPSQRHKGYATKILSMALLLIG</sequence>
<evidence type="ECO:0000313" key="1">
    <source>
        <dbReference type="EMBL" id="PFH03711.1"/>
    </source>
</evidence>
<dbReference type="EMBL" id="PDBW01000001">
    <property type="protein sequence ID" value="PFH03711.1"/>
    <property type="molecule type" value="Genomic_DNA"/>
</dbReference>
<organism evidence="1 2">
    <name type="scientific">Acetivibrio thermocellus AD2</name>
    <dbReference type="NCBI Taxonomy" id="1138384"/>
    <lineage>
        <taxon>Bacteria</taxon>
        <taxon>Bacillati</taxon>
        <taxon>Bacillota</taxon>
        <taxon>Clostridia</taxon>
        <taxon>Eubacteriales</taxon>
        <taxon>Oscillospiraceae</taxon>
        <taxon>Acetivibrio</taxon>
    </lineage>
</organism>